<dbReference type="SMART" id="SM00271">
    <property type="entry name" value="DnaJ"/>
    <property type="match status" value="1"/>
</dbReference>
<feature type="coiled-coil region" evidence="1">
    <location>
        <begin position="178"/>
        <end position="205"/>
    </location>
</feature>
<evidence type="ECO:0000313" key="4">
    <source>
        <dbReference type="EMBL" id="CRK93823.1"/>
    </source>
</evidence>
<reference evidence="4 5" key="1">
    <citation type="submission" date="2015-04" db="EMBL/GenBank/DDBJ databases">
        <authorList>
            <person name="Syromyatnikov M.Y."/>
            <person name="Popov V.N."/>
        </authorList>
    </citation>
    <scope>NUCLEOTIDE SEQUENCE [LARGE SCALE GENOMIC DNA]</scope>
</reference>
<keyword evidence="1" id="KW-0175">Coiled coil</keyword>
<dbReference type="Proteomes" id="UP000183832">
    <property type="component" value="Unassembled WGS sequence"/>
</dbReference>
<feature type="transmembrane region" description="Helical" evidence="2">
    <location>
        <begin position="151"/>
        <end position="170"/>
    </location>
</feature>
<dbReference type="PROSITE" id="PS50076">
    <property type="entry name" value="DNAJ_2"/>
    <property type="match status" value="1"/>
</dbReference>
<dbReference type="Gene3D" id="1.10.287.110">
    <property type="entry name" value="DnaJ domain"/>
    <property type="match status" value="1"/>
</dbReference>
<dbReference type="EMBL" id="CVRI01000038">
    <property type="protein sequence ID" value="CRK93823.1"/>
    <property type="molecule type" value="Genomic_DNA"/>
</dbReference>
<keyword evidence="5" id="KW-1185">Reference proteome</keyword>
<dbReference type="OrthoDB" id="445556at2759"/>
<keyword evidence="2" id="KW-0472">Membrane</keyword>
<evidence type="ECO:0000256" key="2">
    <source>
        <dbReference type="SAM" id="Phobius"/>
    </source>
</evidence>
<evidence type="ECO:0000313" key="5">
    <source>
        <dbReference type="Proteomes" id="UP000183832"/>
    </source>
</evidence>
<organism evidence="4 5">
    <name type="scientific">Clunio marinus</name>
    <dbReference type="NCBI Taxonomy" id="568069"/>
    <lineage>
        <taxon>Eukaryota</taxon>
        <taxon>Metazoa</taxon>
        <taxon>Ecdysozoa</taxon>
        <taxon>Arthropoda</taxon>
        <taxon>Hexapoda</taxon>
        <taxon>Insecta</taxon>
        <taxon>Pterygota</taxon>
        <taxon>Neoptera</taxon>
        <taxon>Endopterygota</taxon>
        <taxon>Diptera</taxon>
        <taxon>Nematocera</taxon>
        <taxon>Chironomoidea</taxon>
        <taxon>Chironomidae</taxon>
        <taxon>Clunio</taxon>
    </lineage>
</organism>
<dbReference type="SUPFAM" id="SSF46565">
    <property type="entry name" value="Chaperone J-domain"/>
    <property type="match status" value="1"/>
</dbReference>
<dbReference type="PRINTS" id="PR00625">
    <property type="entry name" value="JDOMAIN"/>
</dbReference>
<dbReference type="PANTHER" id="PTHR44825:SF1">
    <property type="entry name" value="DNAJ HOMOLOG SUBFAMILY C MEMBER 4"/>
    <property type="match status" value="1"/>
</dbReference>
<dbReference type="AlphaFoldDB" id="A0A1J1I0F3"/>
<dbReference type="STRING" id="568069.A0A1J1I0F3"/>
<feature type="domain" description="J" evidence="3">
    <location>
        <begin position="35"/>
        <end position="102"/>
    </location>
</feature>
<dbReference type="CDD" id="cd06257">
    <property type="entry name" value="DnaJ"/>
    <property type="match status" value="1"/>
</dbReference>
<evidence type="ECO:0000259" key="3">
    <source>
        <dbReference type="PROSITE" id="PS50076"/>
    </source>
</evidence>
<dbReference type="InterPro" id="IPR036869">
    <property type="entry name" value="J_dom_sf"/>
</dbReference>
<protein>
    <submittedName>
        <fullName evidence="4">CLUMA_CG007350, isoform A</fullName>
    </submittedName>
</protein>
<keyword evidence="2" id="KW-0812">Transmembrane</keyword>
<dbReference type="PANTHER" id="PTHR44825">
    <property type="match status" value="1"/>
</dbReference>
<name>A0A1J1I0F3_9DIPT</name>
<sequence length="216" mass="25152">MFINFFCSNCGHILKKSSSLRLFHTSHKRLSDNKNYYEILGLKNDCTQKEIRNAFVTLSKAHHPDLNLKSTDSKSNQDFIKVMEAYQVLSKIHSRSNYDLSLRGIDTVNYIKRDTIYEPWKVDPSSYSEKGPSYSPYYGVKGINKMKNWKIVMACAIFCAFGVLVQVLAISNSMTFRREQLDRTSAAYSKQHEELRNKVKTMQQTEHIENMEKRLK</sequence>
<evidence type="ECO:0000256" key="1">
    <source>
        <dbReference type="SAM" id="Coils"/>
    </source>
</evidence>
<dbReference type="InterPro" id="IPR001623">
    <property type="entry name" value="DnaJ_domain"/>
</dbReference>
<gene>
    <name evidence="4" type="primary">putative DnaJ-like protein 60</name>
    <name evidence="4" type="ORF">CLUMA_CG007350</name>
</gene>
<dbReference type="Pfam" id="PF00226">
    <property type="entry name" value="DnaJ"/>
    <property type="match status" value="1"/>
</dbReference>
<proteinExistence type="predicted"/>
<keyword evidence="2" id="KW-1133">Transmembrane helix</keyword>
<accession>A0A1J1I0F3</accession>
<dbReference type="InterPro" id="IPR052763">
    <property type="entry name" value="DnaJ_C4"/>
</dbReference>